<proteinExistence type="predicted"/>
<keyword evidence="3" id="KW-1185">Reference proteome</keyword>
<dbReference type="GO" id="GO:0000428">
    <property type="term" value="C:DNA-directed RNA polymerase complex"/>
    <property type="evidence" value="ECO:0007669"/>
    <property type="project" value="UniProtKB-KW"/>
</dbReference>
<dbReference type="RefSeq" id="WP_090634875.1">
    <property type="nucleotide sequence ID" value="NZ_CVRB01000002.1"/>
</dbReference>
<keyword evidence="1" id="KW-0812">Transmembrane</keyword>
<dbReference type="AlphaFoldDB" id="A0A0U1NXB3"/>
<name>A0A0U1NXB3_9BACI</name>
<keyword evidence="1" id="KW-1133">Transmembrane helix</keyword>
<feature type="transmembrane region" description="Helical" evidence="1">
    <location>
        <begin position="43"/>
        <end position="66"/>
    </location>
</feature>
<evidence type="ECO:0000313" key="2">
    <source>
        <dbReference type="EMBL" id="CRK82667.1"/>
    </source>
</evidence>
<dbReference type="InterPro" id="IPR024596">
    <property type="entry name" value="RNApol_su_b/EpuA"/>
</dbReference>
<sequence>MAVNYLNQVKSREEYRKMKEEETKKVEVVRPQRKKLRVRLIPIWLRLVLLIVFSFIFLMAGAAFGYGTLGKGKATDVFKLSTWTHIGDLVNKK</sequence>
<dbReference type="Proteomes" id="UP000199087">
    <property type="component" value="Unassembled WGS sequence"/>
</dbReference>
<dbReference type="STRING" id="1499688.BN000_02600"/>
<keyword evidence="2" id="KW-0804">Transcription</keyword>
<protein>
    <submittedName>
        <fullName evidence="2">DNA-directed RNA polymerase subunit beta</fullName>
    </submittedName>
</protein>
<dbReference type="Pfam" id="PF11772">
    <property type="entry name" value="EpuA"/>
    <property type="match status" value="1"/>
</dbReference>
<organism evidence="2 3">
    <name type="scientific">Neobacillus massiliamazoniensis</name>
    <dbReference type="NCBI Taxonomy" id="1499688"/>
    <lineage>
        <taxon>Bacteria</taxon>
        <taxon>Bacillati</taxon>
        <taxon>Bacillota</taxon>
        <taxon>Bacilli</taxon>
        <taxon>Bacillales</taxon>
        <taxon>Bacillaceae</taxon>
        <taxon>Neobacillus</taxon>
    </lineage>
</organism>
<dbReference type="EMBL" id="CVRB01000002">
    <property type="protein sequence ID" value="CRK82667.1"/>
    <property type="molecule type" value="Genomic_DNA"/>
</dbReference>
<accession>A0A0U1NXB3</accession>
<gene>
    <name evidence="2" type="ORF">BN000_02600</name>
</gene>
<evidence type="ECO:0000313" key="3">
    <source>
        <dbReference type="Proteomes" id="UP000199087"/>
    </source>
</evidence>
<keyword evidence="1" id="KW-0472">Membrane</keyword>
<evidence type="ECO:0000256" key="1">
    <source>
        <dbReference type="SAM" id="Phobius"/>
    </source>
</evidence>
<dbReference type="OrthoDB" id="2300232at2"/>
<keyword evidence="2" id="KW-0240">DNA-directed RNA polymerase</keyword>
<reference evidence="3" key="1">
    <citation type="submission" date="2015-05" db="EMBL/GenBank/DDBJ databases">
        <authorList>
            <person name="Urmite Genomes"/>
        </authorList>
    </citation>
    <scope>NUCLEOTIDE SEQUENCE [LARGE SCALE GENOMIC DNA]</scope>
    <source>
        <strain evidence="3">LF1</strain>
    </source>
</reference>